<dbReference type="EMBL" id="PUHZ01000017">
    <property type="protein sequence ID" value="PQO44782.1"/>
    <property type="molecule type" value="Genomic_DNA"/>
</dbReference>
<dbReference type="Proteomes" id="UP000237819">
    <property type="component" value="Unassembled WGS sequence"/>
</dbReference>
<comment type="caution">
    <text evidence="1">The sequence shown here is derived from an EMBL/GenBank/DDBJ whole genome shotgun (WGS) entry which is preliminary data.</text>
</comment>
<protein>
    <recommendedName>
        <fullName evidence="3">DUF1963 domain-containing protein</fullName>
    </recommendedName>
</protein>
<dbReference type="SUPFAM" id="SSF103032">
    <property type="entry name" value="Hypothetical protein YwqG"/>
    <property type="match status" value="1"/>
</dbReference>
<dbReference type="Pfam" id="PF09234">
    <property type="entry name" value="DUF1963"/>
    <property type="match status" value="1"/>
</dbReference>
<reference evidence="1 2" key="1">
    <citation type="submission" date="2018-02" db="EMBL/GenBank/DDBJ databases">
        <title>Comparative genomes isolates from brazilian mangrove.</title>
        <authorList>
            <person name="Araujo J.E."/>
            <person name="Taketani R.G."/>
            <person name="Silva M.C.P."/>
            <person name="Loureco M.V."/>
            <person name="Andreote F.D."/>
        </authorList>
    </citation>
    <scope>NUCLEOTIDE SEQUENCE [LARGE SCALE GENOMIC DNA]</scope>
    <source>
        <strain evidence="1 2">Nap-Phe MGV</strain>
    </source>
</reference>
<dbReference type="AlphaFoldDB" id="A0A2S8GK26"/>
<dbReference type="InterPro" id="IPR035948">
    <property type="entry name" value="YwqG-like_sf"/>
</dbReference>
<name>A0A2S8GK26_9BACT</name>
<evidence type="ECO:0008006" key="3">
    <source>
        <dbReference type="Google" id="ProtNLM"/>
    </source>
</evidence>
<proteinExistence type="predicted"/>
<dbReference type="InterPro" id="IPR015315">
    <property type="entry name" value="DUF1963"/>
</dbReference>
<dbReference type="Gene3D" id="2.30.320.10">
    <property type="entry name" value="YwqG-like"/>
    <property type="match status" value="1"/>
</dbReference>
<gene>
    <name evidence="1" type="ORF">C5Y93_16930</name>
</gene>
<accession>A0A2S8GK26</accession>
<sequence length="286" mass="32513">MNQMNYEFNLEEWLLRCPLTENYGHYHGEAITSPCDLCNNEWLRREIRDQFDWGEPVPMDVFVHSIGEPENRFATKIGGLPYRPAELPWPTTREGRSMALIAQFNFSNSRDIVGDLPGDLLLIFGDDADGPIEPLHFEWQPLGLSNLVSELPGDQMPISPCFGHRCRTVSYPNATYRDDSPGKDPQCQGTDVWSSYWLLQYQATQIGRAPFFIQDGDEDMPGVPLCTIASVQPDPHKTFPWVNHPEPLCPEDEWRSGDGELMIGDLGCIFVFIDDDGRLHADESCY</sequence>
<evidence type="ECO:0000313" key="2">
    <source>
        <dbReference type="Proteomes" id="UP000237819"/>
    </source>
</evidence>
<organism evidence="1 2">
    <name type="scientific">Blastopirellula marina</name>
    <dbReference type="NCBI Taxonomy" id="124"/>
    <lineage>
        <taxon>Bacteria</taxon>
        <taxon>Pseudomonadati</taxon>
        <taxon>Planctomycetota</taxon>
        <taxon>Planctomycetia</taxon>
        <taxon>Pirellulales</taxon>
        <taxon>Pirellulaceae</taxon>
        <taxon>Blastopirellula</taxon>
    </lineage>
</organism>
<dbReference type="OrthoDB" id="278178at2"/>
<evidence type="ECO:0000313" key="1">
    <source>
        <dbReference type="EMBL" id="PQO44782.1"/>
    </source>
</evidence>